<evidence type="ECO:0000313" key="2">
    <source>
        <dbReference type="Proteomes" id="UP001594351"/>
    </source>
</evidence>
<comment type="caution">
    <text evidence="1">The sequence shown here is derived from an EMBL/GenBank/DDBJ whole genome shotgun (WGS) entry which is preliminary data.</text>
</comment>
<accession>A0ABV6YRQ8</accession>
<dbReference type="Proteomes" id="UP001594351">
    <property type="component" value="Unassembled WGS sequence"/>
</dbReference>
<sequence>MENQAFYLSHLADRLNSINAVRKVGSNPIWHIAASAFAIKDQSRLSKVQDHVLRQAAQNPDSIYLRYDENPHEWEIKGCWENISPSLWKIPTEIDLIQLRVDFLYCGGWQIFAGGSPPQTAEVNLFQDAPAQIIQVMAQYSTQMIIESFFDDLEWALALNPNFLR</sequence>
<dbReference type="EMBL" id="JBHPBY010000011">
    <property type="protein sequence ID" value="MFC1848889.1"/>
    <property type="molecule type" value="Genomic_DNA"/>
</dbReference>
<organism evidence="1 2">
    <name type="scientific">candidate division CSSED10-310 bacterium</name>
    <dbReference type="NCBI Taxonomy" id="2855610"/>
    <lineage>
        <taxon>Bacteria</taxon>
        <taxon>Bacteria division CSSED10-310</taxon>
    </lineage>
</organism>
<keyword evidence="2" id="KW-1185">Reference proteome</keyword>
<name>A0ABV6YRQ8_UNCC1</name>
<protein>
    <submittedName>
        <fullName evidence="1">Uncharacterized protein</fullName>
    </submittedName>
</protein>
<gene>
    <name evidence="1" type="ORF">ACFL27_01660</name>
</gene>
<evidence type="ECO:0000313" key="1">
    <source>
        <dbReference type="EMBL" id="MFC1848889.1"/>
    </source>
</evidence>
<proteinExistence type="predicted"/>
<reference evidence="1 2" key="1">
    <citation type="submission" date="2024-09" db="EMBL/GenBank/DDBJ databases">
        <title>Laminarin stimulates single cell rates of sulfate reduction while oxygen inhibits transcriptomic activity in coastal marine sediment.</title>
        <authorList>
            <person name="Lindsay M."/>
            <person name="Orcutt B."/>
            <person name="Emerson D."/>
            <person name="Stepanauskas R."/>
            <person name="D'Angelo T."/>
        </authorList>
    </citation>
    <scope>NUCLEOTIDE SEQUENCE [LARGE SCALE GENOMIC DNA]</scope>
    <source>
        <strain evidence="1">SAG AM-311-K15</strain>
    </source>
</reference>